<dbReference type="InterPro" id="IPR029052">
    <property type="entry name" value="Metallo-depent_PP-like"/>
</dbReference>
<evidence type="ECO:0000256" key="3">
    <source>
        <dbReference type="RuleBase" id="RU361203"/>
    </source>
</evidence>
<evidence type="ECO:0000256" key="2">
    <source>
        <dbReference type="ARBA" id="ARBA00023180"/>
    </source>
</evidence>
<keyword evidence="2" id="KW-0325">Glycoprotein</keyword>
<dbReference type="InterPro" id="IPR025733">
    <property type="entry name" value="PAPs_C"/>
</dbReference>
<dbReference type="Gene3D" id="3.60.21.10">
    <property type="match status" value="1"/>
</dbReference>
<organism evidence="7">
    <name type="scientific">Oppiella nova</name>
    <dbReference type="NCBI Taxonomy" id="334625"/>
    <lineage>
        <taxon>Eukaryota</taxon>
        <taxon>Metazoa</taxon>
        <taxon>Ecdysozoa</taxon>
        <taxon>Arthropoda</taxon>
        <taxon>Chelicerata</taxon>
        <taxon>Arachnida</taxon>
        <taxon>Acari</taxon>
        <taxon>Acariformes</taxon>
        <taxon>Sarcoptiformes</taxon>
        <taxon>Oribatida</taxon>
        <taxon>Brachypylina</taxon>
        <taxon>Oppioidea</taxon>
        <taxon>Oppiidae</taxon>
        <taxon>Oppiella</taxon>
    </lineage>
</organism>
<reference evidence="7" key="1">
    <citation type="submission" date="2020-11" db="EMBL/GenBank/DDBJ databases">
        <authorList>
            <person name="Tran Van P."/>
        </authorList>
    </citation>
    <scope>NUCLEOTIDE SEQUENCE</scope>
</reference>
<evidence type="ECO:0000313" key="8">
    <source>
        <dbReference type="Proteomes" id="UP000728032"/>
    </source>
</evidence>
<dbReference type="PANTHER" id="PTHR45867">
    <property type="entry name" value="PURPLE ACID PHOSPHATASE"/>
    <property type="match status" value="1"/>
</dbReference>
<dbReference type="InterPro" id="IPR041792">
    <property type="entry name" value="MPP_PAP"/>
</dbReference>
<dbReference type="SUPFAM" id="SSF56300">
    <property type="entry name" value="Metallo-dependent phosphatases"/>
    <property type="match status" value="1"/>
</dbReference>
<dbReference type="EC" id="3.1.3.2" evidence="3"/>
<dbReference type="Pfam" id="PF14008">
    <property type="entry name" value="Metallophos_C"/>
    <property type="match status" value="1"/>
</dbReference>
<evidence type="ECO:0000259" key="6">
    <source>
        <dbReference type="Pfam" id="PF16656"/>
    </source>
</evidence>
<keyword evidence="3" id="KW-0378">Hydrolase</keyword>
<proteinExistence type="inferred from homology"/>
<evidence type="ECO:0000259" key="5">
    <source>
        <dbReference type="Pfam" id="PF14008"/>
    </source>
</evidence>
<dbReference type="EMBL" id="CAJPVJ010002284">
    <property type="protein sequence ID" value="CAG2166062.1"/>
    <property type="molecule type" value="Genomic_DNA"/>
</dbReference>
<dbReference type="InterPro" id="IPR008963">
    <property type="entry name" value="Purple_acid_Pase-like_N"/>
</dbReference>
<dbReference type="InterPro" id="IPR015914">
    <property type="entry name" value="PAPs_N"/>
</dbReference>
<feature type="domain" description="Purple acid phosphatase N-terminal" evidence="6">
    <location>
        <begin position="95"/>
        <end position="181"/>
    </location>
</feature>
<dbReference type="SUPFAM" id="SSF49363">
    <property type="entry name" value="Purple acid phosphatase, N-terminal domain"/>
    <property type="match status" value="1"/>
</dbReference>
<keyword evidence="1" id="KW-0732">Signal</keyword>
<dbReference type="OrthoDB" id="45007at2759"/>
<name>A0A7R9LSX9_9ACAR</name>
<dbReference type="CDD" id="cd00839">
    <property type="entry name" value="MPP_PAPs"/>
    <property type="match status" value="1"/>
</dbReference>
<dbReference type="Pfam" id="PF00149">
    <property type="entry name" value="Metallophos"/>
    <property type="match status" value="1"/>
</dbReference>
<feature type="domain" description="Calcineurin-like phosphoesterase" evidence="4">
    <location>
        <begin position="192"/>
        <end position="411"/>
    </location>
</feature>
<dbReference type="AlphaFoldDB" id="A0A7R9LSX9"/>
<dbReference type="GO" id="GO:0003993">
    <property type="term" value="F:acid phosphatase activity"/>
    <property type="evidence" value="ECO:0007669"/>
    <property type="project" value="UniProtKB-EC"/>
</dbReference>
<keyword evidence="8" id="KW-1185">Reference proteome</keyword>
<comment type="similarity">
    <text evidence="3">Belongs to the metallophosphoesterase superfamily. Purple acid phosphatase family.</text>
</comment>
<protein>
    <recommendedName>
        <fullName evidence="3">Purple acid phosphatase</fullName>
        <ecNumber evidence="3">3.1.3.2</ecNumber>
    </recommendedName>
</protein>
<dbReference type="EMBL" id="OC917109">
    <property type="protein sequence ID" value="CAD7646174.1"/>
    <property type="molecule type" value="Genomic_DNA"/>
</dbReference>
<comment type="catalytic activity">
    <reaction evidence="3">
        <text>a phosphate monoester + H2O = an alcohol + phosphate</text>
        <dbReference type="Rhea" id="RHEA:15017"/>
        <dbReference type="ChEBI" id="CHEBI:15377"/>
        <dbReference type="ChEBI" id="CHEBI:30879"/>
        <dbReference type="ChEBI" id="CHEBI:43474"/>
        <dbReference type="ChEBI" id="CHEBI:67140"/>
        <dbReference type="EC" id="3.1.3.2"/>
    </reaction>
</comment>
<accession>A0A7R9LSX9</accession>
<dbReference type="Pfam" id="PF16656">
    <property type="entry name" value="Pur_ac_phosph_N"/>
    <property type="match status" value="1"/>
</dbReference>
<dbReference type="Gene3D" id="2.60.40.380">
    <property type="entry name" value="Purple acid phosphatase-like, N-terminal"/>
    <property type="match status" value="1"/>
</dbReference>
<evidence type="ECO:0000313" key="7">
    <source>
        <dbReference type="EMBL" id="CAD7646174.1"/>
    </source>
</evidence>
<dbReference type="GO" id="GO:0046872">
    <property type="term" value="F:metal ion binding"/>
    <property type="evidence" value="ECO:0007669"/>
    <property type="project" value="InterPro"/>
</dbReference>
<feature type="domain" description="Purple acid phosphatase C-terminal" evidence="5">
    <location>
        <begin position="436"/>
        <end position="497"/>
    </location>
</feature>
<gene>
    <name evidence="7" type="ORF">ONB1V03_LOCUS5591</name>
</gene>
<evidence type="ECO:0000256" key="1">
    <source>
        <dbReference type="ARBA" id="ARBA00022729"/>
    </source>
</evidence>
<evidence type="ECO:0000259" key="4">
    <source>
        <dbReference type="Pfam" id="PF00149"/>
    </source>
</evidence>
<dbReference type="InterPro" id="IPR004843">
    <property type="entry name" value="Calcineurin-like_PHP"/>
</dbReference>
<dbReference type="PANTHER" id="PTHR45867:SF3">
    <property type="entry name" value="ACID PHOSPHATASE TYPE 7"/>
    <property type="match status" value="1"/>
</dbReference>
<sequence>MQVLCVSQHDSPPDAGLEVSAQVSVCVYGYRQSFASTPKGHHFRHVFPDDSSVLVVHSSAGALNASVGKADTNPSLARRSVSSLTSFPFANASHAYPIADATEMVVTWVTGHHISGKPCVEYGIDDLSMKAFGHSSRFADGGHEKRHIYVHRVVVKDLKPSQTYQYHCGSDDGWSAVYHFRAKTKGSHWSPRFAVFGDMGAANAQSVPRLEQDVRRGMYDAILHVGDIAYNLHSDNGKVGDAFMRLIEPIAAYVPYQVCPGNHEHKYNFSHYDHRFSMTDSRTGSLNNHFYSFNMGPAHFVSLSTEYYYYTDFGWDQIRRQYEWLVDDLRAANSPESRAERPWIITMAHKPLYCMTDDRSCSPIDSSDAFQRRRLRKGIKMQGSGKRKYGLEALFFKYGVDIQLYGHEHNYQRLFPVYDNHVLNGSTAHPYHNPKGPVVVITGSAGCDEHHAKFRKHVPDWSAFRSTDYGYTRMTVHNKTHVSLEQVSDDQKGKIIDRFVVVKDRHL</sequence>
<dbReference type="Proteomes" id="UP000728032">
    <property type="component" value="Unassembled WGS sequence"/>
</dbReference>